<evidence type="ECO:0000256" key="1">
    <source>
        <dbReference type="ARBA" id="ARBA00005417"/>
    </source>
</evidence>
<dbReference type="InterPro" id="IPR027417">
    <property type="entry name" value="P-loop_NTPase"/>
</dbReference>
<name>A0A6I3R2X2_9FIRM</name>
<dbReference type="InterPro" id="IPR003439">
    <property type="entry name" value="ABC_transporter-like_ATP-bd"/>
</dbReference>
<dbReference type="EMBL" id="WMZU01000008">
    <property type="protein sequence ID" value="MTS26942.1"/>
    <property type="molecule type" value="Genomic_DNA"/>
</dbReference>
<dbReference type="Pfam" id="PF00005">
    <property type="entry name" value="ABC_tran"/>
    <property type="match status" value="1"/>
</dbReference>
<evidence type="ECO:0000256" key="4">
    <source>
        <dbReference type="ARBA" id="ARBA00022840"/>
    </source>
</evidence>
<reference evidence="8 9" key="1">
    <citation type="journal article" date="2019" name="Nat. Med.">
        <title>A library of human gut bacterial isolates paired with longitudinal multiomics data enables mechanistic microbiome research.</title>
        <authorList>
            <person name="Poyet M."/>
            <person name="Groussin M."/>
            <person name="Gibbons S.M."/>
            <person name="Avila-Pacheco J."/>
            <person name="Jiang X."/>
            <person name="Kearney S.M."/>
            <person name="Perrotta A.R."/>
            <person name="Berdy B."/>
            <person name="Zhao S."/>
            <person name="Lieberman T.D."/>
            <person name="Swanson P.K."/>
            <person name="Smith M."/>
            <person name="Roesemann S."/>
            <person name="Alexander J.E."/>
            <person name="Rich S.A."/>
            <person name="Livny J."/>
            <person name="Vlamakis H."/>
            <person name="Clish C."/>
            <person name="Bullock K."/>
            <person name="Deik A."/>
            <person name="Scott J."/>
            <person name="Pierce K.A."/>
            <person name="Xavier R.J."/>
            <person name="Alm E.J."/>
        </authorList>
    </citation>
    <scope>NUCLEOTIDE SEQUENCE [LARGE SCALE GENOMIC DNA]</scope>
    <source>
        <strain evidence="6 9">BIOML-A4</strain>
        <strain evidence="7 8">BIOML-A7</strain>
    </source>
</reference>
<dbReference type="PANTHER" id="PTHR43335:SF2">
    <property type="entry name" value="ABC TRANSPORTER, ATP-BINDING PROTEIN"/>
    <property type="match status" value="1"/>
</dbReference>
<dbReference type="GO" id="GO:0005524">
    <property type="term" value="F:ATP binding"/>
    <property type="evidence" value="ECO:0007669"/>
    <property type="project" value="UniProtKB-KW"/>
</dbReference>
<keyword evidence="4 6" id="KW-0067">ATP-binding</keyword>
<dbReference type="SUPFAM" id="SSF52540">
    <property type="entry name" value="P-loop containing nucleoside triphosphate hydrolases"/>
    <property type="match status" value="1"/>
</dbReference>
<dbReference type="PROSITE" id="PS50893">
    <property type="entry name" value="ABC_TRANSPORTER_2"/>
    <property type="match status" value="1"/>
</dbReference>
<dbReference type="PANTHER" id="PTHR43335">
    <property type="entry name" value="ABC TRANSPORTER, ATP-BINDING PROTEIN"/>
    <property type="match status" value="1"/>
</dbReference>
<dbReference type="PROSITE" id="PS00211">
    <property type="entry name" value="ABC_TRANSPORTER_1"/>
    <property type="match status" value="1"/>
</dbReference>
<evidence type="ECO:0000259" key="5">
    <source>
        <dbReference type="PROSITE" id="PS50893"/>
    </source>
</evidence>
<evidence type="ECO:0000256" key="3">
    <source>
        <dbReference type="ARBA" id="ARBA00022741"/>
    </source>
</evidence>
<comment type="similarity">
    <text evidence="1">Belongs to the ABC transporter superfamily.</text>
</comment>
<evidence type="ECO:0000313" key="7">
    <source>
        <dbReference type="EMBL" id="MTS50717.1"/>
    </source>
</evidence>
<proteinExistence type="inferred from homology"/>
<dbReference type="SMART" id="SM00382">
    <property type="entry name" value="AAA"/>
    <property type="match status" value="1"/>
</dbReference>
<comment type="caution">
    <text evidence="6">The sequence shown here is derived from an EMBL/GenBank/DDBJ whole genome shotgun (WGS) entry which is preliminary data.</text>
</comment>
<dbReference type="AlphaFoldDB" id="A0A6I3R2X2"/>
<dbReference type="Proteomes" id="UP000472755">
    <property type="component" value="Unassembled WGS sequence"/>
</dbReference>
<evidence type="ECO:0000313" key="8">
    <source>
        <dbReference type="Proteomes" id="UP000449193"/>
    </source>
</evidence>
<gene>
    <name evidence="7" type="ORF">GMD52_04075</name>
    <name evidence="6" type="ORF">GMD59_06525</name>
</gene>
<keyword evidence="3" id="KW-0547">Nucleotide-binding</keyword>
<evidence type="ECO:0000313" key="9">
    <source>
        <dbReference type="Proteomes" id="UP000472755"/>
    </source>
</evidence>
<evidence type="ECO:0000313" key="6">
    <source>
        <dbReference type="EMBL" id="MTS26942.1"/>
    </source>
</evidence>
<accession>A0A6I3R2X2</accession>
<organism evidence="6 9">
    <name type="scientific">Ruthenibacterium lactatiformans</name>
    <dbReference type="NCBI Taxonomy" id="1550024"/>
    <lineage>
        <taxon>Bacteria</taxon>
        <taxon>Bacillati</taxon>
        <taxon>Bacillota</taxon>
        <taxon>Clostridia</taxon>
        <taxon>Eubacteriales</taxon>
        <taxon>Oscillospiraceae</taxon>
        <taxon>Ruthenibacterium</taxon>
    </lineage>
</organism>
<dbReference type="InterPro" id="IPR003593">
    <property type="entry name" value="AAA+_ATPase"/>
</dbReference>
<keyword evidence="2" id="KW-0813">Transport</keyword>
<sequence length="296" mass="32605">MEERMNTNIEISHITKKYKSGVTALDDVSFRVGSGVFGLLGHNGAGKTTLMKALVTVLTPSAGIIRICGFDTVKQGNEVRARIGYLPQELAMYPSLSVFDFVNYMAELKGIHNKKAVSSVLEQVEMLEFSKRKIGQLSGGMKRRVGIAQALIGNPQILVVDEPTAGLDPEERVRFRGLLSRYAREGRTVLLSTHIVEDIHQLCEELAVLRKGHLFYAGTSAALLERVKDKVKILHLENENQLIELQKKSVVLSTTYESHGLTARIMDESGLFSQATPVTATLEDAYVYCMGGKAHA</sequence>
<dbReference type="EMBL" id="WMZR01000004">
    <property type="protein sequence ID" value="MTS50717.1"/>
    <property type="molecule type" value="Genomic_DNA"/>
</dbReference>
<dbReference type="CDD" id="cd03264">
    <property type="entry name" value="ABC_drug_resistance_like"/>
    <property type="match status" value="1"/>
</dbReference>
<dbReference type="Proteomes" id="UP000449193">
    <property type="component" value="Unassembled WGS sequence"/>
</dbReference>
<dbReference type="Gene3D" id="3.40.50.300">
    <property type="entry name" value="P-loop containing nucleotide triphosphate hydrolases"/>
    <property type="match status" value="1"/>
</dbReference>
<feature type="domain" description="ABC transporter" evidence="5">
    <location>
        <begin position="9"/>
        <end position="236"/>
    </location>
</feature>
<dbReference type="InterPro" id="IPR017871">
    <property type="entry name" value="ABC_transporter-like_CS"/>
</dbReference>
<evidence type="ECO:0000256" key="2">
    <source>
        <dbReference type="ARBA" id="ARBA00022448"/>
    </source>
</evidence>
<dbReference type="GO" id="GO:0016887">
    <property type="term" value="F:ATP hydrolysis activity"/>
    <property type="evidence" value="ECO:0007669"/>
    <property type="project" value="InterPro"/>
</dbReference>
<protein>
    <submittedName>
        <fullName evidence="6">ATP-binding cassette domain-containing protein</fullName>
    </submittedName>
</protein>